<dbReference type="STRING" id="90262.A0A1X2I2P8"/>
<gene>
    <name evidence="13" type="ORF">BCR42DRAFT_382893</name>
</gene>
<reference evidence="13 14" key="1">
    <citation type="submission" date="2016-07" db="EMBL/GenBank/DDBJ databases">
        <title>Pervasive Adenine N6-methylation of Active Genes in Fungi.</title>
        <authorList>
            <consortium name="DOE Joint Genome Institute"/>
            <person name="Mondo S.J."/>
            <person name="Dannebaum R.O."/>
            <person name="Kuo R.C."/>
            <person name="Labutti K."/>
            <person name="Haridas S."/>
            <person name="Kuo A."/>
            <person name="Salamov A."/>
            <person name="Ahrendt S.R."/>
            <person name="Lipzen A."/>
            <person name="Sullivan W."/>
            <person name="Andreopoulos W.B."/>
            <person name="Clum A."/>
            <person name="Lindquist E."/>
            <person name="Daum C."/>
            <person name="Ramamoorthy G.K."/>
            <person name="Gryganskyi A."/>
            <person name="Culley D."/>
            <person name="Magnuson J.K."/>
            <person name="James T.Y."/>
            <person name="O'Malley M.A."/>
            <person name="Stajich J.E."/>
            <person name="Spatafora J.W."/>
            <person name="Visel A."/>
            <person name="Grigoriev I.V."/>
        </authorList>
    </citation>
    <scope>NUCLEOTIDE SEQUENCE [LARGE SCALE GENOMIC DNA]</scope>
    <source>
        <strain evidence="13 14">NRRL 1336</strain>
    </source>
</reference>
<dbReference type="Gene3D" id="3.40.190.10">
    <property type="entry name" value="Periplasmic binding protein-like II"/>
    <property type="match status" value="2"/>
</dbReference>
<dbReference type="NCBIfam" id="TIGR00212">
    <property type="entry name" value="hemC"/>
    <property type="match status" value="1"/>
</dbReference>
<evidence type="ECO:0000256" key="8">
    <source>
        <dbReference type="ARBA" id="ARBA00023244"/>
    </source>
</evidence>
<dbReference type="PANTHER" id="PTHR11557">
    <property type="entry name" value="PORPHOBILINOGEN DEAMINASE"/>
    <property type="match status" value="1"/>
</dbReference>
<dbReference type="GO" id="GO:0004418">
    <property type="term" value="F:hydroxymethylbilane synthase activity"/>
    <property type="evidence" value="ECO:0007669"/>
    <property type="project" value="UniProtKB-EC"/>
</dbReference>
<dbReference type="Pfam" id="PF01379">
    <property type="entry name" value="Porphobil_deam"/>
    <property type="match status" value="1"/>
</dbReference>
<name>A0A1X2I2P8_9FUNG</name>
<keyword evidence="7" id="KW-0350">Heme biosynthesis</keyword>
<sequence length="328" mass="35470">MSSTNTEKRTFRIGTRKSQLAMVQTELVCSTLQKAYPQHQFEIVAMSTTGDKILDVALSKIGEKALFTKELEVALEDGRVDFVVHSLKDLPTTLPEGMHLGAVTERENPHDALVLKESFKDHTLASLPAGSVIGTSSLRRVAQLKRTYPHLVYTDVRGNLNTRLSKLDDPNGPYAGIVLAVAGLTRINMGHRISHILTPAESLHAVSQGALGVECRENDAVCEDLLRSLNHTETRITCTSERSLMRTLEGGCSVPIGVNSSLDNNVLTLRGLVASLDGQHVVEHEAQTVLDLSASVDQQCQLASDLGVTVANKLIDLGAGAILKELSH</sequence>
<evidence type="ECO:0000256" key="4">
    <source>
        <dbReference type="ARBA" id="ARBA00012655"/>
    </source>
</evidence>
<dbReference type="InterPro" id="IPR036803">
    <property type="entry name" value="Porphobilinogen_deaminase_C_sf"/>
</dbReference>
<evidence type="ECO:0000256" key="5">
    <source>
        <dbReference type="ARBA" id="ARBA00016519"/>
    </source>
</evidence>
<dbReference type="AlphaFoldDB" id="A0A1X2I2P8"/>
<evidence type="ECO:0000256" key="3">
    <source>
        <dbReference type="ARBA" id="ARBA00005638"/>
    </source>
</evidence>
<dbReference type="PRINTS" id="PR00151">
    <property type="entry name" value="PORPHBDMNASE"/>
</dbReference>
<evidence type="ECO:0000313" key="13">
    <source>
        <dbReference type="EMBL" id="ORZ08154.1"/>
    </source>
</evidence>
<evidence type="ECO:0000256" key="10">
    <source>
        <dbReference type="ARBA" id="ARBA00033064"/>
    </source>
</evidence>
<keyword evidence="14" id="KW-1185">Reference proteome</keyword>
<evidence type="ECO:0000256" key="9">
    <source>
        <dbReference type="ARBA" id="ARBA00030685"/>
    </source>
</evidence>
<keyword evidence="6" id="KW-0808">Transferase</keyword>
<comment type="pathway">
    <text evidence="2">Porphyrin-containing compound metabolism; protoporphyrin-IX biosynthesis; coproporphyrinogen-III from 5-aminolevulinate: step 2/4.</text>
</comment>
<dbReference type="GO" id="GO:0006782">
    <property type="term" value="P:protoporphyrinogen IX biosynthetic process"/>
    <property type="evidence" value="ECO:0007669"/>
    <property type="project" value="UniProtKB-UniPathway"/>
</dbReference>
<protein>
    <recommendedName>
        <fullName evidence="5">Porphobilinogen deaminase</fullName>
        <ecNumber evidence="4">2.5.1.61</ecNumber>
    </recommendedName>
    <alternativeName>
        <fullName evidence="10">Hydroxymethylbilane synthase</fullName>
    </alternativeName>
    <alternativeName>
        <fullName evidence="9">Pre-uroporphyrinogen synthase</fullName>
    </alternativeName>
</protein>
<dbReference type="Proteomes" id="UP000193560">
    <property type="component" value="Unassembled WGS sequence"/>
</dbReference>
<dbReference type="PROSITE" id="PS00533">
    <property type="entry name" value="PORPHOBILINOGEN_DEAM"/>
    <property type="match status" value="1"/>
</dbReference>
<organism evidence="13 14">
    <name type="scientific">Absidia repens</name>
    <dbReference type="NCBI Taxonomy" id="90262"/>
    <lineage>
        <taxon>Eukaryota</taxon>
        <taxon>Fungi</taxon>
        <taxon>Fungi incertae sedis</taxon>
        <taxon>Mucoromycota</taxon>
        <taxon>Mucoromycotina</taxon>
        <taxon>Mucoromycetes</taxon>
        <taxon>Mucorales</taxon>
        <taxon>Cunninghamellaceae</taxon>
        <taxon>Absidia</taxon>
    </lineage>
</organism>
<evidence type="ECO:0000313" key="14">
    <source>
        <dbReference type="Proteomes" id="UP000193560"/>
    </source>
</evidence>
<evidence type="ECO:0000259" key="11">
    <source>
        <dbReference type="Pfam" id="PF01379"/>
    </source>
</evidence>
<dbReference type="HAMAP" id="MF_00260">
    <property type="entry name" value="Porphobil_deam"/>
    <property type="match status" value="1"/>
</dbReference>
<evidence type="ECO:0000259" key="12">
    <source>
        <dbReference type="Pfam" id="PF03900"/>
    </source>
</evidence>
<evidence type="ECO:0000256" key="6">
    <source>
        <dbReference type="ARBA" id="ARBA00022679"/>
    </source>
</evidence>
<dbReference type="InterPro" id="IPR000860">
    <property type="entry name" value="HemC"/>
</dbReference>
<dbReference type="PIRSF" id="PIRSF001438">
    <property type="entry name" value="4pyrrol_synth_OHMeBilane_synth"/>
    <property type="match status" value="1"/>
</dbReference>
<comment type="cofactor">
    <cofactor evidence="1">
        <name>dipyrromethane</name>
        <dbReference type="ChEBI" id="CHEBI:60342"/>
    </cofactor>
</comment>
<dbReference type="OrthoDB" id="564646at2759"/>
<feature type="domain" description="Porphobilinogen deaminase C-terminal" evidence="12">
    <location>
        <begin position="236"/>
        <end position="315"/>
    </location>
</feature>
<dbReference type="EC" id="2.5.1.61" evidence="4"/>
<accession>A0A1X2I2P8</accession>
<comment type="similarity">
    <text evidence="3">Belongs to the HMBS family.</text>
</comment>
<dbReference type="InterPro" id="IPR022419">
    <property type="entry name" value="Porphobilin_deaminase_cofac_BS"/>
</dbReference>
<dbReference type="InterPro" id="IPR022417">
    <property type="entry name" value="Porphobilin_deaminase_N"/>
</dbReference>
<dbReference type="FunFam" id="3.40.190.10:FF:000260">
    <property type="entry name" value="Porphobilinogen deaminase"/>
    <property type="match status" value="1"/>
</dbReference>
<proteinExistence type="inferred from homology"/>
<dbReference type="UniPathway" id="UPA00251">
    <property type="reaction ID" value="UER00319"/>
</dbReference>
<dbReference type="FunFam" id="3.30.160.40:FF:000002">
    <property type="entry name" value="Porphobilinogen deaminase"/>
    <property type="match status" value="1"/>
</dbReference>
<evidence type="ECO:0000256" key="7">
    <source>
        <dbReference type="ARBA" id="ARBA00023133"/>
    </source>
</evidence>
<dbReference type="Gene3D" id="3.30.160.40">
    <property type="entry name" value="Porphobilinogen deaminase, C-terminal domain"/>
    <property type="match status" value="1"/>
</dbReference>
<dbReference type="CDD" id="cd13645">
    <property type="entry name" value="PBP2_HuPBGD_like"/>
    <property type="match status" value="1"/>
</dbReference>
<keyword evidence="8" id="KW-0627">Porphyrin biosynthesis</keyword>
<dbReference type="SUPFAM" id="SSF54782">
    <property type="entry name" value="Porphobilinogen deaminase (hydroxymethylbilane synthase), C-terminal domain"/>
    <property type="match status" value="1"/>
</dbReference>
<feature type="domain" description="Porphobilinogen deaminase N-terminal" evidence="11">
    <location>
        <begin position="11"/>
        <end position="221"/>
    </location>
</feature>
<dbReference type="GO" id="GO:0005737">
    <property type="term" value="C:cytoplasm"/>
    <property type="evidence" value="ECO:0007669"/>
    <property type="project" value="TreeGrafter"/>
</dbReference>
<dbReference type="SUPFAM" id="SSF53850">
    <property type="entry name" value="Periplasmic binding protein-like II"/>
    <property type="match status" value="1"/>
</dbReference>
<dbReference type="PANTHER" id="PTHR11557:SF0">
    <property type="entry name" value="PORPHOBILINOGEN DEAMINASE"/>
    <property type="match status" value="1"/>
</dbReference>
<dbReference type="FunFam" id="3.40.190.10:FF:000005">
    <property type="entry name" value="Porphobilinogen deaminase"/>
    <property type="match status" value="1"/>
</dbReference>
<dbReference type="EMBL" id="MCGE01000032">
    <property type="protein sequence ID" value="ORZ08154.1"/>
    <property type="molecule type" value="Genomic_DNA"/>
</dbReference>
<evidence type="ECO:0000256" key="1">
    <source>
        <dbReference type="ARBA" id="ARBA00001916"/>
    </source>
</evidence>
<evidence type="ECO:0000256" key="2">
    <source>
        <dbReference type="ARBA" id="ARBA00004735"/>
    </source>
</evidence>
<comment type="caution">
    <text evidence="13">The sequence shown here is derived from an EMBL/GenBank/DDBJ whole genome shotgun (WGS) entry which is preliminary data.</text>
</comment>
<dbReference type="InterPro" id="IPR022418">
    <property type="entry name" value="Porphobilinogen_deaminase_C"/>
</dbReference>
<dbReference type="Pfam" id="PF03900">
    <property type="entry name" value="Porphobil_deamC"/>
    <property type="match status" value="1"/>
</dbReference>